<dbReference type="AlphaFoldDB" id="A0A9X2P8Y4"/>
<name>A0A9X2P8Y4_9BACT</name>
<reference evidence="1" key="1">
    <citation type="submission" date="2022-08" db="EMBL/GenBank/DDBJ databases">
        <authorList>
            <person name="Zhang D."/>
        </authorList>
    </citation>
    <scope>NUCLEOTIDE SEQUENCE</scope>
    <source>
        <strain evidence="1">XJ19-11</strain>
    </source>
</reference>
<evidence type="ECO:0000313" key="1">
    <source>
        <dbReference type="EMBL" id="MCR9015582.1"/>
    </source>
</evidence>
<dbReference type="Proteomes" id="UP001142175">
    <property type="component" value="Unassembled WGS sequence"/>
</dbReference>
<protein>
    <submittedName>
        <fullName evidence="1">Uncharacterized protein</fullName>
    </submittedName>
</protein>
<accession>A0A9X2P8Y4</accession>
<proteinExistence type="predicted"/>
<evidence type="ECO:0000313" key="2">
    <source>
        <dbReference type="Proteomes" id="UP001142175"/>
    </source>
</evidence>
<organism evidence="1 2">
    <name type="scientific">Aquiflexum gelatinilyticum</name>
    <dbReference type="NCBI Taxonomy" id="2961943"/>
    <lineage>
        <taxon>Bacteria</taxon>
        <taxon>Pseudomonadati</taxon>
        <taxon>Bacteroidota</taxon>
        <taxon>Cytophagia</taxon>
        <taxon>Cytophagales</taxon>
        <taxon>Cyclobacteriaceae</taxon>
        <taxon>Aquiflexum</taxon>
    </lineage>
</organism>
<keyword evidence="2" id="KW-1185">Reference proteome</keyword>
<gene>
    <name evidence="1" type="ORF">NU887_11085</name>
</gene>
<comment type="caution">
    <text evidence="1">The sequence shown here is derived from an EMBL/GenBank/DDBJ whole genome shotgun (WGS) entry which is preliminary data.</text>
</comment>
<dbReference type="RefSeq" id="WP_258423437.1">
    <property type="nucleotide sequence ID" value="NZ_JANSUY010000007.1"/>
</dbReference>
<sequence length="108" mass="12199">MKIHYITIEGIESRGKLKLSDKGITKVNPGDLVIWDIVPDEGVVRVNKILKDENSNNVFSIGPVRIKNSTAWLGVINPTIPQAEEDYTIEYTAKDKDFRFDPKIQVNS</sequence>
<dbReference type="EMBL" id="JANSUY010000007">
    <property type="protein sequence ID" value="MCR9015582.1"/>
    <property type="molecule type" value="Genomic_DNA"/>
</dbReference>